<evidence type="ECO:0000256" key="1">
    <source>
        <dbReference type="ARBA" id="ARBA00004240"/>
    </source>
</evidence>
<dbReference type="Pfam" id="PF00226">
    <property type="entry name" value="DnaJ"/>
    <property type="match status" value="1"/>
</dbReference>
<dbReference type="EMBL" id="MJGC01000043">
    <property type="protein sequence ID" value="OEJ75867.1"/>
    <property type="molecule type" value="Genomic_DNA"/>
</dbReference>
<sequence length="311" mass="34350">MSFQITQGLFRFDFIDHHAVLGVPVDADSKEIRKRYMLIAKTLHPDSRSTASDEDKQLATEILSKLVNPAYEKLSQDKERAEHAVLLRLKGQQASQQPETIELKSELSRTLAHAPDTEATYKESVKKLAQQQYESLARMQAITGELSELNLIYLTLKVGRGEKPTQPRKAPSAPPTMTRPPSPPPPPKVTPVDQYYRRAEELMSKGNLAQAILELRDALKLEPSNSSCHSLLGEIYLKQNQSTMAKVHINQALKHNPKDPKALEVQKKMEIAAQKAASKAANSGKSGGKSNKKGDDGGITIFGIKIGGKKK</sequence>
<evidence type="ECO:0000256" key="2">
    <source>
        <dbReference type="ARBA" id="ARBA00022729"/>
    </source>
</evidence>
<feature type="repeat" description="TPR" evidence="4">
    <location>
        <begin position="192"/>
        <end position="225"/>
    </location>
</feature>
<dbReference type="PROSITE" id="PS50076">
    <property type="entry name" value="DNAJ_2"/>
    <property type="match status" value="1"/>
</dbReference>
<dbReference type="OrthoDB" id="494812at2"/>
<dbReference type="InterPro" id="IPR051727">
    <property type="entry name" value="DnaJ_C3_Co-chaperones"/>
</dbReference>
<evidence type="ECO:0000259" key="6">
    <source>
        <dbReference type="PROSITE" id="PS50076"/>
    </source>
</evidence>
<gene>
    <name evidence="7" type="ORF">BH720_07105</name>
</gene>
<keyword evidence="4" id="KW-0802">TPR repeat</keyword>
<evidence type="ECO:0000256" key="3">
    <source>
        <dbReference type="ARBA" id="ARBA00022824"/>
    </source>
</evidence>
<protein>
    <recommendedName>
        <fullName evidence="6">J domain-containing protein</fullName>
    </recommendedName>
</protein>
<dbReference type="STRING" id="1781255.BH720_07105"/>
<dbReference type="PANTHER" id="PTHR44140">
    <property type="entry name" value="LD25575P"/>
    <property type="match status" value="1"/>
</dbReference>
<dbReference type="PRINTS" id="PR00625">
    <property type="entry name" value="JDOMAIN"/>
</dbReference>
<feature type="compositionally biased region" description="Pro residues" evidence="5">
    <location>
        <begin position="172"/>
        <end position="189"/>
    </location>
</feature>
<feature type="repeat" description="TPR" evidence="4">
    <location>
        <begin position="226"/>
        <end position="259"/>
    </location>
</feature>
<feature type="region of interest" description="Disordered" evidence="5">
    <location>
        <begin position="161"/>
        <end position="190"/>
    </location>
</feature>
<dbReference type="GO" id="GO:0051787">
    <property type="term" value="F:misfolded protein binding"/>
    <property type="evidence" value="ECO:0007669"/>
    <property type="project" value="TreeGrafter"/>
</dbReference>
<feature type="region of interest" description="Disordered" evidence="5">
    <location>
        <begin position="274"/>
        <end position="311"/>
    </location>
</feature>
<comment type="caution">
    <text evidence="7">The sequence shown here is derived from an EMBL/GenBank/DDBJ whole genome shotgun (WGS) entry which is preliminary data.</text>
</comment>
<dbReference type="InterPro" id="IPR011990">
    <property type="entry name" value="TPR-like_helical_dom_sf"/>
</dbReference>
<evidence type="ECO:0000256" key="5">
    <source>
        <dbReference type="SAM" id="MobiDB-lite"/>
    </source>
</evidence>
<evidence type="ECO:0000313" key="7">
    <source>
        <dbReference type="EMBL" id="OEJ75867.1"/>
    </source>
</evidence>
<dbReference type="InterPro" id="IPR036869">
    <property type="entry name" value="J_dom_sf"/>
</dbReference>
<dbReference type="Gene3D" id="1.10.287.110">
    <property type="entry name" value="DnaJ domain"/>
    <property type="match status" value="1"/>
</dbReference>
<dbReference type="InterPro" id="IPR019734">
    <property type="entry name" value="TPR_rpt"/>
</dbReference>
<dbReference type="GO" id="GO:0051087">
    <property type="term" value="F:protein-folding chaperone binding"/>
    <property type="evidence" value="ECO:0007669"/>
    <property type="project" value="TreeGrafter"/>
</dbReference>
<comment type="subcellular location">
    <subcellularLocation>
        <location evidence="1">Endoplasmic reticulum</location>
    </subcellularLocation>
</comment>
<dbReference type="RefSeq" id="WP_069966485.1">
    <property type="nucleotide sequence ID" value="NZ_CM124774.1"/>
</dbReference>
<dbReference type="AlphaFoldDB" id="A0A1E5QMQ0"/>
<dbReference type="CDD" id="cd06257">
    <property type="entry name" value="DnaJ"/>
    <property type="match status" value="1"/>
</dbReference>
<dbReference type="SMART" id="SM00271">
    <property type="entry name" value="DnaJ"/>
    <property type="match status" value="1"/>
</dbReference>
<dbReference type="PROSITE" id="PS50005">
    <property type="entry name" value="TPR"/>
    <property type="match status" value="2"/>
</dbReference>
<keyword evidence="3" id="KW-0256">Endoplasmic reticulum</keyword>
<reference evidence="7" key="1">
    <citation type="submission" date="2016-09" db="EMBL/GenBank/DDBJ databases">
        <title>Draft genome of thermotolerant cyanobacterium Desertifilum sp. strain IPPAS B-1220.</title>
        <authorList>
            <person name="Sinetova M.A."/>
            <person name="Bolakhan K."/>
            <person name="Zayadan B.K."/>
            <person name="Mironov K.S."/>
            <person name="Ustinova V."/>
            <person name="Kupriyanova E.V."/>
            <person name="Sidorov R.A."/>
            <person name="Skrypnik A.N."/>
            <person name="Gogoleva N.E."/>
            <person name="Gogolev Y.V."/>
            <person name="Los D.A."/>
        </authorList>
    </citation>
    <scope>NUCLEOTIDE SEQUENCE [LARGE SCALE GENOMIC DNA]</scope>
    <source>
        <strain evidence="7">IPPAS B-1220</strain>
    </source>
</reference>
<feature type="compositionally biased region" description="Low complexity" evidence="5">
    <location>
        <begin position="274"/>
        <end position="284"/>
    </location>
</feature>
<keyword evidence="2" id="KW-0732">Signal</keyword>
<organism evidence="7">
    <name type="scientific">Desertifilum tharense IPPAS B-1220</name>
    <dbReference type="NCBI Taxonomy" id="1781255"/>
    <lineage>
        <taxon>Bacteria</taxon>
        <taxon>Bacillati</taxon>
        <taxon>Cyanobacteriota</taxon>
        <taxon>Cyanophyceae</taxon>
        <taxon>Desertifilales</taxon>
        <taxon>Desertifilaceae</taxon>
        <taxon>Desertifilum</taxon>
    </lineage>
</organism>
<accession>A0A1E5QMQ0</accession>
<dbReference type="GO" id="GO:0034975">
    <property type="term" value="P:protein folding in endoplasmic reticulum"/>
    <property type="evidence" value="ECO:0007669"/>
    <property type="project" value="TreeGrafter"/>
</dbReference>
<dbReference type="SMART" id="SM00028">
    <property type="entry name" value="TPR"/>
    <property type="match status" value="2"/>
</dbReference>
<dbReference type="SUPFAM" id="SSF46565">
    <property type="entry name" value="Chaperone J-domain"/>
    <property type="match status" value="1"/>
</dbReference>
<evidence type="ECO:0000256" key="4">
    <source>
        <dbReference type="PROSITE-ProRule" id="PRU00339"/>
    </source>
</evidence>
<dbReference type="Gene3D" id="1.25.40.10">
    <property type="entry name" value="Tetratricopeptide repeat domain"/>
    <property type="match status" value="1"/>
</dbReference>
<name>A0A1E5QMQ0_9CYAN</name>
<feature type="domain" description="J" evidence="6">
    <location>
        <begin position="16"/>
        <end position="87"/>
    </location>
</feature>
<dbReference type="PANTHER" id="PTHR44140:SF2">
    <property type="entry name" value="LD25575P"/>
    <property type="match status" value="1"/>
</dbReference>
<dbReference type="SUPFAM" id="SSF48452">
    <property type="entry name" value="TPR-like"/>
    <property type="match status" value="1"/>
</dbReference>
<dbReference type="InterPro" id="IPR001623">
    <property type="entry name" value="DnaJ_domain"/>
</dbReference>
<dbReference type="Pfam" id="PF14559">
    <property type="entry name" value="TPR_19"/>
    <property type="match status" value="1"/>
</dbReference>
<proteinExistence type="predicted"/>